<dbReference type="EC" id="3.2.1.52" evidence="3"/>
<dbReference type="GO" id="GO:0004563">
    <property type="term" value="F:beta-N-acetylhexosaminidase activity"/>
    <property type="evidence" value="ECO:0007669"/>
    <property type="project" value="UniProtKB-EC"/>
</dbReference>
<name>A0A7G9RHS5_9ACTN</name>
<dbReference type="GO" id="GO:0005975">
    <property type="term" value="P:carbohydrate metabolic process"/>
    <property type="evidence" value="ECO:0007669"/>
    <property type="project" value="InterPro"/>
</dbReference>
<dbReference type="Gene3D" id="3.20.20.300">
    <property type="entry name" value="Glycoside hydrolase, family 3, N-terminal domain"/>
    <property type="match status" value="1"/>
</dbReference>
<gene>
    <name evidence="7" type="ORF">H9L09_18690</name>
</gene>
<dbReference type="Proteomes" id="UP000515947">
    <property type="component" value="Chromosome"/>
</dbReference>
<keyword evidence="5" id="KW-0326">Glycosidase</keyword>
<evidence type="ECO:0000313" key="8">
    <source>
        <dbReference type="Proteomes" id="UP000515947"/>
    </source>
</evidence>
<dbReference type="KEGG" id="nmes:H9L09_18690"/>
<protein>
    <recommendedName>
        <fullName evidence="3">beta-N-acetylhexosaminidase</fullName>
        <ecNumber evidence="3">3.2.1.52</ecNumber>
    </recommendedName>
</protein>
<evidence type="ECO:0000256" key="5">
    <source>
        <dbReference type="ARBA" id="ARBA00023295"/>
    </source>
</evidence>
<reference evidence="7 8" key="1">
    <citation type="submission" date="2020-08" db="EMBL/GenBank/DDBJ databases">
        <title>Genome sequence of Nocardioides mesophilus KACC 16243T.</title>
        <authorList>
            <person name="Hyun D.-W."/>
            <person name="Bae J.-W."/>
        </authorList>
    </citation>
    <scope>NUCLEOTIDE SEQUENCE [LARGE SCALE GENOMIC DNA]</scope>
    <source>
        <strain evidence="7 8">KACC 16243</strain>
    </source>
</reference>
<evidence type="ECO:0000256" key="4">
    <source>
        <dbReference type="ARBA" id="ARBA00022801"/>
    </source>
</evidence>
<dbReference type="AlphaFoldDB" id="A0A7G9RHS5"/>
<evidence type="ECO:0000256" key="2">
    <source>
        <dbReference type="ARBA" id="ARBA00005336"/>
    </source>
</evidence>
<dbReference type="InterPro" id="IPR001764">
    <property type="entry name" value="Glyco_hydro_3_N"/>
</dbReference>
<feature type="domain" description="Glycoside hydrolase family 3 N-terminal" evidence="6">
    <location>
        <begin position="3"/>
        <end position="331"/>
    </location>
</feature>
<dbReference type="SUPFAM" id="SSF51445">
    <property type="entry name" value="(Trans)glycosidases"/>
    <property type="match status" value="1"/>
</dbReference>
<dbReference type="PANTHER" id="PTHR30480">
    <property type="entry name" value="BETA-HEXOSAMINIDASE-RELATED"/>
    <property type="match status" value="1"/>
</dbReference>
<evidence type="ECO:0000256" key="1">
    <source>
        <dbReference type="ARBA" id="ARBA00001231"/>
    </source>
</evidence>
<keyword evidence="4 7" id="KW-0378">Hydrolase</keyword>
<dbReference type="PANTHER" id="PTHR30480:SF13">
    <property type="entry name" value="BETA-HEXOSAMINIDASE"/>
    <property type="match status" value="1"/>
</dbReference>
<evidence type="ECO:0000313" key="7">
    <source>
        <dbReference type="EMBL" id="QNN55150.1"/>
    </source>
</evidence>
<dbReference type="Pfam" id="PF00933">
    <property type="entry name" value="Glyco_hydro_3"/>
    <property type="match status" value="1"/>
</dbReference>
<accession>A0A7G9RHS5</accession>
<evidence type="ECO:0000256" key="3">
    <source>
        <dbReference type="ARBA" id="ARBA00012663"/>
    </source>
</evidence>
<dbReference type="GO" id="GO:0009254">
    <property type="term" value="P:peptidoglycan turnover"/>
    <property type="evidence" value="ECO:0007669"/>
    <property type="project" value="TreeGrafter"/>
</dbReference>
<dbReference type="EMBL" id="CP060713">
    <property type="protein sequence ID" value="QNN55150.1"/>
    <property type="molecule type" value="Genomic_DNA"/>
</dbReference>
<comment type="similarity">
    <text evidence="2">Belongs to the glycosyl hydrolase 3 family.</text>
</comment>
<dbReference type="InterPro" id="IPR036962">
    <property type="entry name" value="Glyco_hydro_3_N_sf"/>
</dbReference>
<dbReference type="InterPro" id="IPR017853">
    <property type="entry name" value="GH"/>
</dbReference>
<evidence type="ECO:0000259" key="6">
    <source>
        <dbReference type="Pfam" id="PF00933"/>
    </source>
</evidence>
<proteinExistence type="inferred from homology"/>
<keyword evidence="8" id="KW-1185">Reference proteome</keyword>
<sequence>MTLPQRVGQLFMVGTPATSADPAARRQIAELHVGNVMLTGRSYSGTAAPAQVAATMQAQTTAAATARVRLLVATDQEGGLVQVLQGPGISDIPAALQQGRLGVPRLTRAAGRWARQLREAGVNMNLAPVMDTVPGPEAARLNPPIGAFDREFGYTPLRVSRHGSAFLRGMAANGIVPVAKHFPGLGRVRANPDTSTGVVDRVTRRGDAYLRPFRAAVGAGVPFMMMSTASYARMDPGRPAAFSRFIIRTVLRGDLGFHGAVISDDLGLARQVSPWPPGARAVKFIRAGGDLVLTVSPRPLPAMYAAVLQRARNNAGFRAKVDRAALRVLKVKERRHLLAG</sequence>
<comment type="catalytic activity">
    <reaction evidence="1">
        <text>Hydrolysis of terminal non-reducing N-acetyl-D-hexosamine residues in N-acetyl-beta-D-hexosaminides.</text>
        <dbReference type="EC" id="3.2.1.52"/>
    </reaction>
</comment>
<organism evidence="7 8">
    <name type="scientific">Nocardioides mesophilus</name>
    <dbReference type="NCBI Taxonomy" id="433659"/>
    <lineage>
        <taxon>Bacteria</taxon>
        <taxon>Bacillati</taxon>
        <taxon>Actinomycetota</taxon>
        <taxon>Actinomycetes</taxon>
        <taxon>Propionibacteriales</taxon>
        <taxon>Nocardioidaceae</taxon>
        <taxon>Nocardioides</taxon>
    </lineage>
</organism>
<dbReference type="InterPro" id="IPR050226">
    <property type="entry name" value="NagZ_Beta-hexosaminidase"/>
</dbReference>